<accession>A0ACC2SVK5</accession>
<comment type="caution">
    <text evidence="1">The sequence shown here is derived from an EMBL/GenBank/DDBJ whole genome shotgun (WGS) entry which is preliminary data.</text>
</comment>
<dbReference type="EMBL" id="QTSX02004295">
    <property type="protein sequence ID" value="KAJ9066335.1"/>
    <property type="molecule type" value="Genomic_DNA"/>
</dbReference>
<gene>
    <name evidence="1" type="ORF">DSO57_1010546</name>
</gene>
<keyword evidence="2" id="KW-1185">Reference proteome</keyword>
<name>A0ACC2SVK5_9FUNG</name>
<proteinExistence type="predicted"/>
<dbReference type="Proteomes" id="UP001165960">
    <property type="component" value="Unassembled WGS sequence"/>
</dbReference>
<sequence>MFGRFHVSNCHLLDNFPLELGPVNMLFERGKAKYTFPSGSEYFLLDCLLNHEKFYLFEQCLTHILSSLGACHPANDNNSAFSGASSPEPEPETYEQVSFLCRPAFQQMTAPQSQRLCMSQHTSPPNLQVQ</sequence>
<reference evidence="1" key="1">
    <citation type="submission" date="2022-04" db="EMBL/GenBank/DDBJ databases">
        <title>Genome of the entomopathogenic fungus Entomophthora muscae.</title>
        <authorList>
            <person name="Elya C."/>
            <person name="Lovett B.R."/>
            <person name="Lee E."/>
            <person name="Macias A.M."/>
            <person name="Hajek A.E."/>
            <person name="De Bivort B.L."/>
            <person name="Kasson M.T."/>
            <person name="De Fine Licht H.H."/>
            <person name="Stajich J.E."/>
        </authorList>
    </citation>
    <scope>NUCLEOTIDE SEQUENCE</scope>
    <source>
        <strain evidence="1">Berkeley</strain>
    </source>
</reference>
<evidence type="ECO:0000313" key="1">
    <source>
        <dbReference type="EMBL" id="KAJ9066335.1"/>
    </source>
</evidence>
<evidence type="ECO:0000313" key="2">
    <source>
        <dbReference type="Proteomes" id="UP001165960"/>
    </source>
</evidence>
<organism evidence="1 2">
    <name type="scientific">Entomophthora muscae</name>
    <dbReference type="NCBI Taxonomy" id="34485"/>
    <lineage>
        <taxon>Eukaryota</taxon>
        <taxon>Fungi</taxon>
        <taxon>Fungi incertae sedis</taxon>
        <taxon>Zoopagomycota</taxon>
        <taxon>Entomophthoromycotina</taxon>
        <taxon>Entomophthoromycetes</taxon>
        <taxon>Entomophthorales</taxon>
        <taxon>Entomophthoraceae</taxon>
        <taxon>Entomophthora</taxon>
    </lineage>
</organism>
<protein>
    <submittedName>
        <fullName evidence="1">Uncharacterized protein</fullName>
    </submittedName>
</protein>